<proteinExistence type="predicted"/>
<protein>
    <submittedName>
        <fullName evidence="1">Uncharacterized protein</fullName>
    </submittedName>
</protein>
<accession>A0A922ICC4</accession>
<comment type="caution">
    <text evidence="1">The sequence shown here is derived from an EMBL/GenBank/DDBJ whole genome shotgun (WGS) entry which is preliminary data.</text>
</comment>
<reference evidence="1" key="2">
    <citation type="journal article" date="2022" name="Res Sq">
        <title>Comparative Genomics Reveals Insights into the Divergent Evolution of Astigmatic Mites and Household Pest Adaptations.</title>
        <authorList>
            <person name="Xiong Q."/>
            <person name="Wan A.T.-Y."/>
            <person name="Liu X.-Y."/>
            <person name="Fung C.S.-H."/>
            <person name="Xiao X."/>
            <person name="Malainual N."/>
            <person name="Hou J."/>
            <person name="Wang L."/>
            <person name="Wang M."/>
            <person name="Yang K."/>
            <person name="Cui Y."/>
            <person name="Leung E."/>
            <person name="Nong W."/>
            <person name="Shin S.-K."/>
            <person name="Au S."/>
            <person name="Jeong K.Y."/>
            <person name="Chew F.T."/>
            <person name="Hui J."/>
            <person name="Leung T.F."/>
            <person name="Tungtrongchitr A."/>
            <person name="Zhong N."/>
            <person name="Liu Z."/>
            <person name="Tsui S."/>
        </authorList>
    </citation>
    <scope>NUCLEOTIDE SEQUENCE</scope>
    <source>
        <strain evidence="1">Derf</strain>
        <tissue evidence="1">Whole organism</tissue>
    </source>
</reference>
<evidence type="ECO:0000313" key="2">
    <source>
        <dbReference type="Proteomes" id="UP000790347"/>
    </source>
</evidence>
<gene>
    <name evidence="1" type="ORF">DERF_003317</name>
</gene>
<keyword evidence="2" id="KW-1185">Reference proteome</keyword>
<dbReference type="AlphaFoldDB" id="A0A922ICC4"/>
<dbReference type="EMBL" id="ASGP02000001">
    <property type="protein sequence ID" value="KAH9529432.1"/>
    <property type="molecule type" value="Genomic_DNA"/>
</dbReference>
<sequence length="61" mass="6998">MEVSSKLQNLGKSYSNRLSIDKEIVRIFAETMFSTRTPCFFDALKFYLVVTASIEQTEKGK</sequence>
<name>A0A922ICC4_DERFA</name>
<reference evidence="1" key="1">
    <citation type="submission" date="2013-05" db="EMBL/GenBank/DDBJ databases">
        <authorList>
            <person name="Yim A.K.Y."/>
            <person name="Chan T.F."/>
            <person name="Ji K.M."/>
            <person name="Liu X.Y."/>
            <person name="Zhou J.W."/>
            <person name="Li R.Q."/>
            <person name="Yang K.Y."/>
            <person name="Li J."/>
            <person name="Li M."/>
            <person name="Law P.T.W."/>
            <person name="Wu Y.L."/>
            <person name="Cai Z.L."/>
            <person name="Qin H."/>
            <person name="Bao Y."/>
            <person name="Leung R.K.K."/>
            <person name="Ng P.K.S."/>
            <person name="Zou J."/>
            <person name="Zhong X.J."/>
            <person name="Ran P.X."/>
            <person name="Zhong N.S."/>
            <person name="Liu Z.G."/>
            <person name="Tsui S.K.W."/>
        </authorList>
    </citation>
    <scope>NUCLEOTIDE SEQUENCE</scope>
    <source>
        <strain evidence="1">Derf</strain>
        <tissue evidence="1">Whole organism</tissue>
    </source>
</reference>
<evidence type="ECO:0000313" key="1">
    <source>
        <dbReference type="EMBL" id="KAH9529432.1"/>
    </source>
</evidence>
<organism evidence="1 2">
    <name type="scientific">Dermatophagoides farinae</name>
    <name type="common">American house dust mite</name>
    <dbReference type="NCBI Taxonomy" id="6954"/>
    <lineage>
        <taxon>Eukaryota</taxon>
        <taxon>Metazoa</taxon>
        <taxon>Ecdysozoa</taxon>
        <taxon>Arthropoda</taxon>
        <taxon>Chelicerata</taxon>
        <taxon>Arachnida</taxon>
        <taxon>Acari</taxon>
        <taxon>Acariformes</taxon>
        <taxon>Sarcoptiformes</taxon>
        <taxon>Astigmata</taxon>
        <taxon>Psoroptidia</taxon>
        <taxon>Analgoidea</taxon>
        <taxon>Pyroglyphidae</taxon>
        <taxon>Dermatophagoidinae</taxon>
        <taxon>Dermatophagoides</taxon>
    </lineage>
</organism>
<dbReference type="Proteomes" id="UP000790347">
    <property type="component" value="Unassembled WGS sequence"/>
</dbReference>